<sequence length="233" mass="24884">MLNVSTLCSGYGAITALTDLNLVVPARGFVALIGSNGAGKSTALNTISGLHPARSGSVTLDGEEILGKKAHQVVKRGMAIVPEGRMVVAPLTVEENLRLAKAVGRNHDTFDERLAQVYDLFPRLAERRKQHAGLMSGGEQQMLALGRALMTDPKVLLLDEPSMGLAPAIVDVVFAAIERIRELDLAILLVEQNATLALAMADYAYVLERGRLVIEGKPSDLADSPEVMDAYLG</sequence>
<dbReference type="PANTHER" id="PTHR43820:SF4">
    <property type="entry name" value="HIGH-AFFINITY BRANCHED-CHAIN AMINO ACID TRANSPORT ATP-BINDING PROTEIN LIVF"/>
    <property type="match status" value="1"/>
</dbReference>
<dbReference type="InterPro" id="IPR017871">
    <property type="entry name" value="ABC_transporter-like_CS"/>
</dbReference>
<proteinExistence type="inferred from homology"/>
<evidence type="ECO:0000313" key="7">
    <source>
        <dbReference type="EMBL" id="TDT18284.1"/>
    </source>
</evidence>
<dbReference type="RefSeq" id="WP_133870513.1">
    <property type="nucleotide sequence ID" value="NZ_JAVJPS010000009.1"/>
</dbReference>
<organism evidence="7 8">
    <name type="scientific">Ilumatobacter fluminis</name>
    <dbReference type="NCBI Taxonomy" id="467091"/>
    <lineage>
        <taxon>Bacteria</taxon>
        <taxon>Bacillati</taxon>
        <taxon>Actinomycetota</taxon>
        <taxon>Acidimicrobiia</taxon>
        <taxon>Acidimicrobiales</taxon>
        <taxon>Ilumatobacteraceae</taxon>
        <taxon>Ilumatobacter</taxon>
    </lineage>
</organism>
<keyword evidence="2" id="KW-0813">Transport</keyword>
<dbReference type="GO" id="GO:0015658">
    <property type="term" value="F:branched-chain amino acid transmembrane transporter activity"/>
    <property type="evidence" value="ECO:0007669"/>
    <property type="project" value="TreeGrafter"/>
</dbReference>
<reference evidence="7 8" key="1">
    <citation type="submission" date="2019-03" db="EMBL/GenBank/DDBJ databases">
        <title>Sequencing the genomes of 1000 actinobacteria strains.</title>
        <authorList>
            <person name="Klenk H.-P."/>
        </authorList>
    </citation>
    <scope>NUCLEOTIDE SEQUENCE [LARGE SCALE GENOMIC DNA]</scope>
    <source>
        <strain evidence="7 8">DSM 18936</strain>
    </source>
</reference>
<dbReference type="PANTHER" id="PTHR43820">
    <property type="entry name" value="HIGH-AFFINITY BRANCHED-CHAIN AMINO ACID TRANSPORT ATP-BINDING PROTEIN LIVF"/>
    <property type="match status" value="1"/>
</dbReference>
<dbReference type="AlphaFoldDB" id="A0A4R7I4V9"/>
<keyword evidence="3" id="KW-0547">Nucleotide-binding</keyword>
<dbReference type="EMBL" id="SOAU01000001">
    <property type="protein sequence ID" value="TDT18284.1"/>
    <property type="molecule type" value="Genomic_DNA"/>
</dbReference>
<dbReference type="GO" id="GO:0016887">
    <property type="term" value="F:ATP hydrolysis activity"/>
    <property type="evidence" value="ECO:0007669"/>
    <property type="project" value="InterPro"/>
</dbReference>
<dbReference type="Proteomes" id="UP000294558">
    <property type="component" value="Unassembled WGS sequence"/>
</dbReference>
<dbReference type="PROSITE" id="PS00211">
    <property type="entry name" value="ABC_TRANSPORTER_1"/>
    <property type="match status" value="1"/>
</dbReference>
<protein>
    <submittedName>
        <fullName evidence="7">Amino acid/amide ABC transporter ATP-binding protein 2 (HAAT family)</fullName>
    </submittedName>
</protein>
<evidence type="ECO:0000256" key="1">
    <source>
        <dbReference type="ARBA" id="ARBA00005417"/>
    </source>
</evidence>
<evidence type="ECO:0000256" key="5">
    <source>
        <dbReference type="ARBA" id="ARBA00022970"/>
    </source>
</evidence>
<evidence type="ECO:0000256" key="4">
    <source>
        <dbReference type="ARBA" id="ARBA00022840"/>
    </source>
</evidence>
<dbReference type="SMART" id="SM00382">
    <property type="entry name" value="AAA"/>
    <property type="match status" value="1"/>
</dbReference>
<evidence type="ECO:0000256" key="3">
    <source>
        <dbReference type="ARBA" id="ARBA00022741"/>
    </source>
</evidence>
<evidence type="ECO:0000256" key="2">
    <source>
        <dbReference type="ARBA" id="ARBA00022448"/>
    </source>
</evidence>
<feature type="domain" description="ABC transporter" evidence="6">
    <location>
        <begin position="2"/>
        <end position="232"/>
    </location>
</feature>
<dbReference type="GO" id="GO:0015807">
    <property type="term" value="P:L-amino acid transport"/>
    <property type="evidence" value="ECO:0007669"/>
    <property type="project" value="TreeGrafter"/>
</dbReference>
<dbReference type="Pfam" id="PF00005">
    <property type="entry name" value="ABC_tran"/>
    <property type="match status" value="1"/>
</dbReference>
<comment type="similarity">
    <text evidence="1">Belongs to the ABC transporter superfamily.</text>
</comment>
<evidence type="ECO:0000313" key="8">
    <source>
        <dbReference type="Proteomes" id="UP000294558"/>
    </source>
</evidence>
<evidence type="ECO:0000259" key="6">
    <source>
        <dbReference type="PROSITE" id="PS50893"/>
    </source>
</evidence>
<dbReference type="OrthoDB" id="9776369at2"/>
<keyword evidence="5" id="KW-0029">Amino-acid transport</keyword>
<dbReference type="GO" id="GO:0005524">
    <property type="term" value="F:ATP binding"/>
    <property type="evidence" value="ECO:0007669"/>
    <property type="project" value="UniProtKB-KW"/>
</dbReference>
<accession>A0A4R7I4V9</accession>
<dbReference type="SUPFAM" id="SSF52540">
    <property type="entry name" value="P-loop containing nucleoside triphosphate hydrolases"/>
    <property type="match status" value="1"/>
</dbReference>
<dbReference type="CDD" id="cd03224">
    <property type="entry name" value="ABC_TM1139_LivF_branched"/>
    <property type="match status" value="1"/>
</dbReference>
<dbReference type="InterPro" id="IPR027417">
    <property type="entry name" value="P-loop_NTPase"/>
</dbReference>
<gene>
    <name evidence="7" type="ORF">BDK89_3902</name>
</gene>
<comment type="caution">
    <text evidence="7">The sequence shown here is derived from an EMBL/GenBank/DDBJ whole genome shotgun (WGS) entry which is preliminary data.</text>
</comment>
<dbReference type="InterPro" id="IPR003593">
    <property type="entry name" value="AAA+_ATPase"/>
</dbReference>
<dbReference type="PROSITE" id="PS50893">
    <property type="entry name" value="ABC_TRANSPORTER_2"/>
    <property type="match status" value="1"/>
</dbReference>
<name>A0A4R7I4V9_9ACTN</name>
<dbReference type="Gene3D" id="3.40.50.300">
    <property type="entry name" value="P-loop containing nucleotide triphosphate hydrolases"/>
    <property type="match status" value="1"/>
</dbReference>
<dbReference type="InterPro" id="IPR003439">
    <property type="entry name" value="ABC_transporter-like_ATP-bd"/>
</dbReference>
<keyword evidence="4 7" id="KW-0067">ATP-binding</keyword>
<keyword evidence="8" id="KW-1185">Reference proteome</keyword>
<dbReference type="InterPro" id="IPR052156">
    <property type="entry name" value="BCAA_Transport_ATP-bd_LivF"/>
</dbReference>